<gene>
    <name evidence="1" type="ORF">SAMN02746011_00950</name>
</gene>
<reference evidence="2" key="1">
    <citation type="submission" date="2017-02" db="EMBL/GenBank/DDBJ databases">
        <authorList>
            <person name="Varghese N."/>
            <person name="Submissions S."/>
        </authorList>
    </citation>
    <scope>NUCLEOTIDE SEQUENCE [LARGE SCALE GENOMIC DNA]</scope>
    <source>
        <strain evidence="2">DSM 15739</strain>
    </source>
</reference>
<sequence length="535" mass="61475">MAYPIKYIENNLVWNKDGECYAYYELVPYNYSFLSPEQKIQVHDSFRQLIAQNRDGKIHALQISTESSIRSAQERSKNEVTGKLKAVAYDKIDQQTDALISMIGENQVNYRFFIGFKLLLNDQEFSMKSLTVEAKNALSDFVYDVNHKLMGDFVSMSNDEILRFQKMEKLLENKISRRFKIRRLDKDDFGYLIEHLYGQTGTAYEEYEYHLSKKKLDNETLIKYYDLIKPTRCLVEEKQRYLKIQQEDETVYVAYFTINSIVGELDFPSSEIFYYQQQQFTFPIDTSMNVEIVANRKALSTVRNKKKELKDLDNHAWQSDNETSSNVAEALESVNELETNLDQSKESMYKLSYVVRVSANDLDELKRRCNEVKDFYDDLSVKLVRPFGDMLGLHEEFLPASKRYMNDYIQYVTSDFLAGLGFGATQMLGENEGIYVGYSLDTGRNVYLKPALASQGVKGSVTNALASAFVGSLGGGKSFANNLIVYYAVLYGAQAVIVDPKAERGRWKETLPEISHEINIVTLTSDEKNKGLLDP</sequence>
<organism evidence="1 2">
    <name type="scientific">Globicatella sulfidifaciens DSM 15739</name>
    <dbReference type="NCBI Taxonomy" id="1121925"/>
    <lineage>
        <taxon>Bacteria</taxon>
        <taxon>Bacillati</taxon>
        <taxon>Bacillota</taxon>
        <taxon>Bacilli</taxon>
        <taxon>Lactobacillales</taxon>
        <taxon>Aerococcaceae</taxon>
        <taxon>Globicatella</taxon>
    </lineage>
</organism>
<dbReference type="Proteomes" id="UP000189941">
    <property type="component" value="Unassembled WGS sequence"/>
</dbReference>
<evidence type="ECO:0000313" key="1">
    <source>
        <dbReference type="EMBL" id="SJZ48869.1"/>
    </source>
</evidence>
<accession>A0A1T4L2D9</accession>
<dbReference type="EMBL" id="FUWO01000006">
    <property type="protein sequence ID" value="SJZ48869.1"/>
    <property type="molecule type" value="Genomic_DNA"/>
</dbReference>
<protein>
    <submittedName>
        <fullName evidence="1">AAA-like domain-containing protein</fullName>
    </submittedName>
</protein>
<dbReference type="STRING" id="1121925.SAMN02746011_00950"/>
<dbReference type="Pfam" id="PF12846">
    <property type="entry name" value="AAA_10"/>
    <property type="match status" value="1"/>
</dbReference>
<dbReference type="AlphaFoldDB" id="A0A1T4L2D9"/>
<proteinExistence type="predicted"/>
<dbReference type="Gene3D" id="3.40.50.300">
    <property type="entry name" value="P-loop containing nucleotide triphosphate hydrolases"/>
    <property type="match status" value="1"/>
</dbReference>
<name>A0A1T4L2D9_9LACT</name>
<dbReference type="InterPro" id="IPR027417">
    <property type="entry name" value="P-loop_NTPase"/>
</dbReference>
<keyword evidence="2" id="KW-1185">Reference proteome</keyword>
<dbReference type="SUPFAM" id="SSF52540">
    <property type="entry name" value="P-loop containing nucleoside triphosphate hydrolases"/>
    <property type="match status" value="1"/>
</dbReference>
<evidence type="ECO:0000313" key="2">
    <source>
        <dbReference type="Proteomes" id="UP000189941"/>
    </source>
</evidence>